<dbReference type="AlphaFoldDB" id="A0A9J5YIP4"/>
<evidence type="ECO:0000313" key="2">
    <source>
        <dbReference type="Proteomes" id="UP000824120"/>
    </source>
</evidence>
<keyword evidence="2" id="KW-1185">Reference proteome</keyword>
<comment type="caution">
    <text evidence="1">The sequence shown here is derived from an EMBL/GenBank/DDBJ whole genome shotgun (WGS) entry which is preliminary data.</text>
</comment>
<dbReference type="Proteomes" id="UP000824120">
    <property type="component" value="Chromosome 6"/>
</dbReference>
<proteinExistence type="predicted"/>
<gene>
    <name evidence="1" type="ORF">H5410_031033</name>
</gene>
<dbReference type="EMBL" id="JACXVP010000006">
    <property type="protein sequence ID" value="KAG5599663.1"/>
    <property type="molecule type" value="Genomic_DNA"/>
</dbReference>
<sequence>MLCVIGRPSTASRNYLVKWRLFLSSPFLSSPSRLRILEQRGECVHFDELPSMLGNAQALASSLLKIKKVFLRLVMGMSEKCFYVIFSSTSMDCLDTRFPWVSIVLQH</sequence>
<organism evidence="1 2">
    <name type="scientific">Solanum commersonii</name>
    <name type="common">Commerson's wild potato</name>
    <name type="synonym">Commerson's nightshade</name>
    <dbReference type="NCBI Taxonomy" id="4109"/>
    <lineage>
        <taxon>Eukaryota</taxon>
        <taxon>Viridiplantae</taxon>
        <taxon>Streptophyta</taxon>
        <taxon>Embryophyta</taxon>
        <taxon>Tracheophyta</taxon>
        <taxon>Spermatophyta</taxon>
        <taxon>Magnoliopsida</taxon>
        <taxon>eudicotyledons</taxon>
        <taxon>Gunneridae</taxon>
        <taxon>Pentapetalae</taxon>
        <taxon>asterids</taxon>
        <taxon>lamiids</taxon>
        <taxon>Solanales</taxon>
        <taxon>Solanaceae</taxon>
        <taxon>Solanoideae</taxon>
        <taxon>Solaneae</taxon>
        <taxon>Solanum</taxon>
    </lineage>
</organism>
<evidence type="ECO:0000313" key="1">
    <source>
        <dbReference type="EMBL" id="KAG5599663.1"/>
    </source>
</evidence>
<name>A0A9J5YIP4_SOLCO</name>
<protein>
    <submittedName>
        <fullName evidence="1">Uncharacterized protein</fullName>
    </submittedName>
</protein>
<reference evidence="1 2" key="1">
    <citation type="submission" date="2020-09" db="EMBL/GenBank/DDBJ databases">
        <title>De no assembly of potato wild relative species, Solanum commersonii.</title>
        <authorList>
            <person name="Cho K."/>
        </authorList>
    </citation>
    <scope>NUCLEOTIDE SEQUENCE [LARGE SCALE GENOMIC DNA]</scope>
    <source>
        <strain evidence="1">LZ3.2</strain>
        <tissue evidence="1">Leaf</tissue>
    </source>
</reference>
<accession>A0A9J5YIP4</accession>